<sequence>MPSTSSSSQSSRRTRIDARPMVVVTGASGGIGRALAIELGAGGCRLGLIARRGPELQETAALVRSQGGEAHAATADVGDRRALREAIGALEEALGPTQVLVANAGFGAPTRLDPLNIDDVEQTFRVNVMGVIYSVEAVLPGMLARGDGHLVAVSSLAALKGLPGESAYCASKAAVNTYMEGLRIALRSRGVAVATVCPGFVDTLIEPMDTAATPFLISAEAAAKKIARVIDARKSGVFAFPWRMAALTALIARLPDFLVARLIGEGGAGP</sequence>
<dbReference type="PANTHER" id="PTHR44196">
    <property type="entry name" value="DEHYDROGENASE/REDUCTASE SDR FAMILY MEMBER 7B"/>
    <property type="match status" value="1"/>
</dbReference>
<dbReference type="EMBL" id="CP019082">
    <property type="protein sequence ID" value="APW63680.1"/>
    <property type="molecule type" value="Genomic_DNA"/>
</dbReference>
<dbReference type="InterPro" id="IPR057326">
    <property type="entry name" value="KR_dom"/>
</dbReference>
<evidence type="ECO:0000256" key="1">
    <source>
        <dbReference type="ARBA" id="ARBA00006484"/>
    </source>
</evidence>
<dbReference type="SMART" id="SM00822">
    <property type="entry name" value="PKS_KR"/>
    <property type="match status" value="1"/>
</dbReference>
<proteinExistence type="inferred from homology"/>
<dbReference type="PROSITE" id="PS00061">
    <property type="entry name" value="ADH_SHORT"/>
    <property type="match status" value="1"/>
</dbReference>
<dbReference type="InterPro" id="IPR036291">
    <property type="entry name" value="NAD(P)-bd_dom_sf"/>
</dbReference>
<evidence type="ECO:0000259" key="3">
    <source>
        <dbReference type="SMART" id="SM00822"/>
    </source>
</evidence>
<evidence type="ECO:0000313" key="4">
    <source>
        <dbReference type="EMBL" id="APW63680.1"/>
    </source>
</evidence>
<keyword evidence="2 4" id="KW-0560">Oxidoreductase</keyword>
<dbReference type="GO" id="GO:0016020">
    <property type="term" value="C:membrane"/>
    <property type="evidence" value="ECO:0007669"/>
    <property type="project" value="TreeGrafter"/>
</dbReference>
<accession>A0A1U7CXK0</accession>
<comment type="similarity">
    <text evidence="1">Belongs to the short-chain dehydrogenases/reductases (SDR) family.</text>
</comment>
<dbReference type="GO" id="GO:0016491">
    <property type="term" value="F:oxidoreductase activity"/>
    <property type="evidence" value="ECO:0007669"/>
    <property type="project" value="UniProtKB-KW"/>
</dbReference>
<evidence type="ECO:0000313" key="5">
    <source>
        <dbReference type="Proteomes" id="UP000186309"/>
    </source>
</evidence>
<dbReference type="KEGG" id="pbor:BSF38_05254"/>
<dbReference type="InterPro" id="IPR002347">
    <property type="entry name" value="SDR_fam"/>
</dbReference>
<dbReference type="SUPFAM" id="SSF51735">
    <property type="entry name" value="NAD(P)-binding Rossmann-fold domains"/>
    <property type="match status" value="1"/>
</dbReference>
<organism evidence="4 5">
    <name type="scientific">Paludisphaera borealis</name>
    <dbReference type="NCBI Taxonomy" id="1387353"/>
    <lineage>
        <taxon>Bacteria</taxon>
        <taxon>Pseudomonadati</taxon>
        <taxon>Planctomycetota</taxon>
        <taxon>Planctomycetia</taxon>
        <taxon>Isosphaerales</taxon>
        <taxon>Isosphaeraceae</taxon>
        <taxon>Paludisphaera</taxon>
    </lineage>
</organism>
<dbReference type="InterPro" id="IPR020904">
    <property type="entry name" value="Sc_DH/Rdtase_CS"/>
</dbReference>
<dbReference type="AlphaFoldDB" id="A0A1U7CXK0"/>
<evidence type="ECO:0000256" key="2">
    <source>
        <dbReference type="ARBA" id="ARBA00023002"/>
    </source>
</evidence>
<dbReference type="EC" id="1.-.-.-" evidence="4"/>
<dbReference type="Proteomes" id="UP000186309">
    <property type="component" value="Chromosome"/>
</dbReference>
<dbReference type="Pfam" id="PF00106">
    <property type="entry name" value="adh_short"/>
    <property type="match status" value="1"/>
</dbReference>
<keyword evidence="5" id="KW-1185">Reference proteome</keyword>
<gene>
    <name evidence="4" type="ORF">BSF38_05254</name>
</gene>
<feature type="domain" description="Ketoreductase" evidence="3">
    <location>
        <begin position="20"/>
        <end position="204"/>
    </location>
</feature>
<dbReference type="PRINTS" id="PR00081">
    <property type="entry name" value="GDHRDH"/>
</dbReference>
<dbReference type="OrthoDB" id="151996at2"/>
<protein>
    <submittedName>
        <fullName evidence="4">Putative oxidoreductase</fullName>
        <ecNumber evidence="4">1.-.-.-</ecNumber>
    </submittedName>
</protein>
<name>A0A1U7CXK0_9BACT</name>
<reference evidence="5" key="1">
    <citation type="submission" date="2016-12" db="EMBL/GenBank/DDBJ databases">
        <title>Comparative genomics of four Isosphaeraceae planctomycetes: a common pool of plasmids and glycoside hydrolase genes.</title>
        <authorList>
            <person name="Ivanova A."/>
        </authorList>
    </citation>
    <scope>NUCLEOTIDE SEQUENCE [LARGE SCALE GENOMIC DNA]</scope>
    <source>
        <strain evidence="5">PX4</strain>
    </source>
</reference>
<dbReference type="Gene3D" id="3.40.50.720">
    <property type="entry name" value="NAD(P)-binding Rossmann-like Domain"/>
    <property type="match status" value="1"/>
</dbReference>
<dbReference type="PANTHER" id="PTHR44196:SF1">
    <property type="entry name" value="DEHYDROGENASE_REDUCTASE SDR FAMILY MEMBER 7B"/>
    <property type="match status" value="1"/>
</dbReference>
<dbReference type="STRING" id="1387353.BSF38_05254"/>